<comment type="similarity">
    <text evidence="2">Belongs to the REXO1/REXO3 family.</text>
</comment>
<evidence type="ECO:0000256" key="3">
    <source>
        <dbReference type="ARBA" id="ARBA00022722"/>
    </source>
</evidence>
<evidence type="ECO:0000256" key="2">
    <source>
        <dbReference type="ARBA" id="ARBA00006357"/>
    </source>
</evidence>
<accession>A0A9D4PAL9</accession>
<dbReference type="PANTHER" id="PTHR12801:SF115">
    <property type="entry name" value="FI18136P1-RELATED"/>
    <property type="match status" value="1"/>
</dbReference>
<keyword evidence="7" id="KW-1185">Reference proteome</keyword>
<keyword evidence="3" id="KW-0540">Nuclease</keyword>
<organism evidence="6 7">
    <name type="scientific">Rhipicephalus sanguineus</name>
    <name type="common">Brown dog tick</name>
    <name type="synonym">Ixodes sanguineus</name>
    <dbReference type="NCBI Taxonomy" id="34632"/>
    <lineage>
        <taxon>Eukaryota</taxon>
        <taxon>Metazoa</taxon>
        <taxon>Ecdysozoa</taxon>
        <taxon>Arthropoda</taxon>
        <taxon>Chelicerata</taxon>
        <taxon>Arachnida</taxon>
        <taxon>Acari</taxon>
        <taxon>Parasitiformes</taxon>
        <taxon>Ixodida</taxon>
        <taxon>Ixodoidea</taxon>
        <taxon>Ixodidae</taxon>
        <taxon>Rhipicephalinae</taxon>
        <taxon>Rhipicephalus</taxon>
        <taxon>Rhipicephalus</taxon>
    </lineage>
</organism>
<evidence type="ECO:0000256" key="5">
    <source>
        <dbReference type="ARBA" id="ARBA00023242"/>
    </source>
</evidence>
<evidence type="ECO:0000256" key="1">
    <source>
        <dbReference type="ARBA" id="ARBA00004123"/>
    </source>
</evidence>
<keyword evidence="5" id="KW-0539">Nucleus</keyword>
<dbReference type="InterPro" id="IPR047021">
    <property type="entry name" value="REXO1/3/4-like"/>
</dbReference>
<dbReference type="AlphaFoldDB" id="A0A9D4PAL9"/>
<dbReference type="GO" id="GO:0004527">
    <property type="term" value="F:exonuclease activity"/>
    <property type="evidence" value="ECO:0007669"/>
    <property type="project" value="InterPro"/>
</dbReference>
<evidence type="ECO:0000256" key="4">
    <source>
        <dbReference type="ARBA" id="ARBA00022801"/>
    </source>
</evidence>
<sequence>MQQRRQALMEARFTGADEKRMEGVRTTLKDGQVALLRIFLRDTILVGYSLDSDLRALLIIHDTVADTS</sequence>
<reference evidence="6" key="2">
    <citation type="submission" date="2021-09" db="EMBL/GenBank/DDBJ databases">
        <authorList>
            <person name="Jia N."/>
            <person name="Wang J."/>
            <person name="Shi W."/>
            <person name="Du L."/>
            <person name="Sun Y."/>
            <person name="Zhan W."/>
            <person name="Jiang J."/>
            <person name="Wang Q."/>
            <person name="Zhang B."/>
            <person name="Ji P."/>
            <person name="Sakyi L.B."/>
            <person name="Cui X."/>
            <person name="Yuan T."/>
            <person name="Jiang B."/>
            <person name="Yang W."/>
            <person name="Lam T.T.-Y."/>
            <person name="Chang Q."/>
            <person name="Ding S."/>
            <person name="Wang X."/>
            <person name="Zhu J."/>
            <person name="Ruan X."/>
            <person name="Zhao L."/>
            <person name="Wei J."/>
            <person name="Que T."/>
            <person name="Du C."/>
            <person name="Cheng J."/>
            <person name="Dai P."/>
            <person name="Han X."/>
            <person name="Huang E."/>
            <person name="Gao Y."/>
            <person name="Liu J."/>
            <person name="Shao H."/>
            <person name="Ye R."/>
            <person name="Li L."/>
            <person name="Wei W."/>
            <person name="Wang X."/>
            <person name="Wang C."/>
            <person name="Huo Q."/>
            <person name="Li W."/>
            <person name="Guo W."/>
            <person name="Chen H."/>
            <person name="Chen S."/>
            <person name="Zhou L."/>
            <person name="Zhou L."/>
            <person name="Ni X."/>
            <person name="Tian J."/>
            <person name="Zhou Y."/>
            <person name="Sheng Y."/>
            <person name="Liu T."/>
            <person name="Pan Y."/>
            <person name="Xia L."/>
            <person name="Li J."/>
            <person name="Zhao F."/>
            <person name="Cao W."/>
        </authorList>
    </citation>
    <scope>NUCLEOTIDE SEQUENCE</scope>
    <source>
        <strain evidence="6">Rsan-2018</strain>
        <tissue evidence="6">Larvae</tissue>
    </source>
</reference>
<evidence type="ECO:0000313" key="7">
    <source>
        <dbReference type="Proteomes" id="UP000821837"/>
    </source>
</evidence>
<name>A0A9D4PAL9_RHISA</name>
<protein>
    <submittedName>
        <fullName evidence="6">Uncharacterized protein</fullName>
    </submittedName>
</protein>
<dbReference type="Proteomes" id="UP000821837">
    <property type="component" value="Unassembled WGS sequence"/>
</dbReference>
<reference evidence="6" key="1">
    <citation type="journal article" date="2020" name="Cell">
        <title>Large-Scale Comparative Analyses of Tick Genomes Elucidate Their Genetic Diversity and Vector Capacities.</title>
        <authorList>
            <consortium name="Tick Genome and Microbiome Consortium (TIGMIC)"/>
            <person name="Jia N."/>
            <person name="Wang J."/>
            <person name="Shi W."/>
            <person name="Du L."/>
            <person name="Sun Y."/>
            <person name="Zhan W."/>
            <person name="Jiang J.F."/>
            <person name="Wang Q."/>
            <person name="Zhang B."/>
            <person name="Ji P."/>
            <person name="Bell-Sakyi L."/>
            <person name="Cui X.M."/>
            <person name="Yuan T.T."/>
            <person name="Jiang B.G."/>
            <person name="Yang W.F."/>
            <person name="Lam T.T."/>
            <person name="Chang Q.C."/>
            <person name="Ding S.J."/>
            <person name="Wang X.J."/>
            <person name="Zhu J.G."/>
            <person name="Ruan X.D."/>
            <person name="Zhao L."/>
            <person name="Wei J.T."/>
            <person name="Ye R.Z."/>
            <person name="Que T.C."/>
            <person name="Du C.H."/>
            <person name="Zhou Y.H."/>
            <person name="Cheng J.X."/>
            <person name="Dai P.F."/>
            <person name="Guo W.B."/>
            <person name="Han X.H."/>
            <person name="Huang E.J."/>
            <person name="Li L.F."/>
            <person name="Wei W."/>
            <person name="Gao Y.C."/>
            <person name="Liu J.Z."/>
            <person name="Shao H.Z."/>
            <person name="Wang X."/>
            <person name="Wang C.C."/>
            <person name="Yang T.C."/>
            <person name="Huo Q.B."/>
            <person name="Li W."/>
            <person name="Chen H.Y."/>
            <person name="Chen S.E."/>
            <person name="Zhou L.G."/>
            <person name="Ni X.B."/>
            <person name="Tian J.H."/>
            <person name="Sheng Y."/>
            <person name="Liu T."/>
            <person name="Pan Y.S."/>
            <person name="Xia L.Y."/>
            <person name="Li J."/>
            <person name="Zhao F."/>
            <person name="Cao W.C."/>
        </authorList>
    </citation>
    <scope>NUCLEOTIDE SEQUENCE</scope>
    <source>
        <strain evidence="6">Rsan-2018</strain>
    </source>
</reference>
<dbReference type="GO" id="GO:0005634">
    <property type="term" value="C:nucleus"/>
    <property type="evidence" value="ECO:0007669"/>
    <property type="project" value="UniProtKB-SubCell"/>
</dbReference>
<comment type="caution">
    <text evidence="6">The sequence shown here is derived from an EMBL/GenBank/DDBJ whole genome shotgun (WGS) entry which is preliminary data.</text>
</comment>
<proteinExistence type="inferred from homology"/>
<keyword evidence="4" id="KW-0378">Hydrolase</keyword>
<gene>
    <name evidence="6" type="ORF">HPB52_004817</name>
</gene>
<dbReference type="InterPro" id="IPR036397">
    <property type="entry name" value="RNaseH_sf"/>
</dbReference>
<dbReference type="Gene3D" id="3.30.420.10">
    <property type="entry name" value="Ribonuclease H-like superfamily/Ribonuclease H"/>
    <property type="match status" value="1"/>
</dbReference>
<dbReference type="GO" id="GO:0003676">
    <property type="term" value="F:nucleic acid binding"/>
    <property type="evidence" value="ECO:0007669"/>
    <property type="project" value="InterPro"/>
</dbReference>
<comment type="subcellular location">
    <subcellularLocation>
        <location evidence="1">Nucleus</location>
    </subcellularLocation>
</comment>
<dbReference type="EMBL" id="JABSTV010001255">
    <property type="protein sequence ID" value="KAH7935229.1"/>
    <property type="molecule type" value="Genomic_DNA"/>
</dbReference>
<evidence type="ECO:0000313" key="6">
    <source>
        <dbReference type="EMBL" id="KAH7935229.1"/>
    </source>
</evidence>
<dbReference type="PANTHER" id="PTHR12801">
    <property type="entry name" value="RNA EXONUCLEASE REXO1 / RECO3 FAMILY MEMBER-RELATED"/>
    <property type="match status" value="1"/>
</dbReference>